<protein>
    <recommendedName>
        <fullName evidence="8">RxLR effector protein</fullName>
    </recommendedName>
</protein>
<dbReference type="EMBL" id="QXFU01003170">
    <property type="protein sequence ID" value="KAE8977737.1"/>
    <property type="molecule type" value="Genomic_DNA"/>
</dbReference>
<dbReference type="Proteomes" id="UP000434957">
    <property type="component" value="Unassembled WGS sequence"/>
</dbReference>
<evidence type="ECO:0000313" key="4">
    <source>
        <dbReference type="EMBL" id="KAE9288027.1"/>
    </source>
</evidence>
<evidence type="ECO:0000313" key="2">
    <source>
        <dbReference type="EMBL" id="KAE8971836.1"/>
    </source>
</evidence>
<keyword evidence="1" id="KW-0732">Signal</keyword>
<accession>A0A6A3I7H8</accession>
<evidence type="ECO:0000313" key="7">
    <source>
        <dbReference type="Proteomes" id="UP000435112"/>
    </source>
</evidence>
<dbReference type="AlphaFoldDB" id="A0A6A3I7H8"/>
<dbReference type="EMBL" id="QXFT01003219">
    <property type="protein sequence ID" value="KAE9288027.1"/>
    <property type="molecule type" value="Genomic_DNA"/>
</dbReference>
<name>A0A6A3I7H8_9STRA</name>
<evidence type="ECO:0000313" key="5">
    <source>
        <dbReference type="Proteomes" id="UP000429607"/>
    </source>
</evidence>
<organism evidence="3 7">
    <name type="scientific">Phytophthora rubi</name>
    <dbReference type="NCBI Taxonomy" id="129364"/>
    <lineage>
        <taxon>Eukaryota</taxon>
        <taxon>Sar</taxon>
        <taxon>Stramenopiles</taxon>
        <taxon>Oomycota</taxon>
        <taxon>Peronosporomycetes</taxon>
        <taxon>Peronosporales</taxon>
        <taxon>Peronosporaceae</taxon>
        <taxon>Phytophthora</taxon>
    </lineage>
</organism>
<dbReference type="Proteomes" id="UP000435112">
    <property type="component" value="Unassembled WGS sequence"/>
</dbReference>
<keyword evidence="6" id="KW-1185">Reference proteome</keyword>
<sequence length="50" mass="5448">MRLCSLVALILVLTACRTSNEFFNALIISPHMTETGNHNTINTANTALIC</sequence>
<dbReference type="PROSITE" id="PS51257">
    <property type="entry name" value="PROKAR_LIPOPROTEIN"/>
    <property type="match status" value="1"/>
</dbReference>
<proteinExistence type="predicted"/>
<comment type="caution">
    <text evidence="3">The sequence shown here is derived from an EMBL/GenBank/DDBJ whole genome shotgun (WGS) entry which is preliminary data.</text>
</comment>
<evidence type="ECO:0000313" key="6">
    <source>
        <dbReference type="Proteomes" id="UP000434957"/>
    </source>
</evidence>
<feature type="signal peptide" evidence="1">
    <location>
        <begin position="1"/>
        <end position="18"/>
    </location>
</feature>
<dbReference type="EMBL" id="QXFV01004081">
    <property type="protein sequence ID" value="KAE8971836.1"/>
    <property type="molecule type" value="Genomic_DNA"/>
</dbReference>
<dbReference type="Proteomes" id="UP000429607">
    <property type="component" value="Unassembled WGS sequence"/>
</dbReference>
<feature type="chain" id="PRO_5036164302" description="RxLR effector protein" evidence="1">
    <location>
        <begin position="19"/>
        <end position="50"/>
    </location>
</feature>
<dbReference type="OrthoDB" id="10277432at2759"/>
<evidence type="ECO:0008006" key="8">
    <source>
        <dbReference type="Google" id="ProtNLM"/>
    </source>
</evidence>
<evidence type="ECO:0000313" key="3">
    <source>
        <dbReference type="EMBL" id="KAE8977737.1"/>
    </source>
</evidence>
<reference evidence="5 7" key="1">
    <citation type="submission" date="2018-09" db="EMBL/GenBank/DDBJ databases">
        <title>Genomic investigation of the strawberry pathogen Phytophthora fragariae indicates pathogenicity is determined by transcriptional variation in three key races.</title>
        <authorList>
            <person name="Adams T.M."/>
            <person name="Armitage A.D."/>
            <person name="Sobczyk M.K."/>
            <person name="Bates H.J."/>
            <person name="Dunwell J.M."/>
            <person name="Nellist C.F."/>
            <person name="Harrison R.J."/>
        </authorList>
    </citation>
    <scope>NUCLEOTIDE SEQUENCE [LARGE SCALE GENOMIC DNA]</scope>
    <source>
        <strain evidence="2 5">SCRP249</strain>
        <strain evidence="3 7">SCRP324</strain>
        <strain evidence="4 6">SCRP333</strain>
    </source>
</reference>
<gene>
    <name evidence="2" type="ORF">PR001_g26772</name>
    <name evidence="3" type="ORF">PR002_g24923</name>
    <name evidence="4" type="ORF">PR003_g25904</name>
</gene>
<evidence type="ECO:0000256" key="1">
    <source>
        <dbReference type="SAM" id="SignalP"/>
    </source>
</evidence>